<organism evidence="2">
    <name type="scientific">freshwater metagenome</name>
    <dbReference type="NCBI Taxonomy" id="449393"/>
    <lineage>
        <taxon>unclassified sequences</taxon>
        <taxon>metagenomes</taxon>
        <taxon>ecological metagenomes</taxon>
    </lineage>
</organism>
<keyword evidence="1" id="KW-0812">Transmembrane</keyword>
<gene>
    <name evidence="2" type="ORF">UFOPK3610_01813</name>
</gene>
<reference evidence="2" key="1">
    <citation type="submission" date="2020-05" db="EMBL/GenBank/DDBJ databases">
        <authorList>
            <person name="Chiriac C."/>
            <person name="Salcher M."/>
            <person name="Ghai R."/>
            <person name="Kavagutti S V."/>
        </authorList>
    </citation>
    <scope>NUCLEOTIDE SEQUENCE</scope>
</reference>
<dbReference type="AlphaFoldDB" id="A0A6J7IBV4"/>
<protein>
    <submittedName>
        <fullName evidence="2">Unannotated protein</fullName>
    </submittedName>
</protein>
<feature type="transmembrane region" description="Helical" evidence="1">
    <location>
        <begin position="32"/>
        <end position="51"/>
    </location>
</feature>
<feature type="transmembrane region" description="Helical" evidence="1">
    <location>
        <begin position="6"/>
        <end position="23"/>
    </location>
</feature>
<accession>A0A6J7IBV4</accession>
<sequence>MNWLAIVLLGAAGFFIGGAISFWRNQSRRRGAIILIIAAVGCIIASFLWAWQPVQSG</sequence>
<dbReference type="EMBL" id="CAFBMR010000117">
    <property type="protein sequence ID" value="CAB4928598.1"/>
    <property type="molecule type" value="Genomic_DNA"/>
</dbReference>
<keyword evidence="1" id="KW-0472">Membrane</keyword>
<proteinExistence type="predicted"/>
<evidence type="ECO:0000313" key="2">
    <source>
        <dbReference type="EMBL" id="CAB4928598.1"/>
    </source>
</evidence>
<name>A0A6J7IBV4_9ZZZZ</name>
<keyword evidence="1" id="KW-1133">Transmembrane helix</keyword>
<evidence type="ECO:0000256" key="1">
    <source>
        <dbReference type="SAM" id="Phobius"/>
    </source>
</evidence>